<evidence type="ECO:0000313" key="2">
    <source>
        <dbReference type="EMBL" id="OGY51467.1"/>
    </source>
</evidence>
<comment type="caution">
    <text evidence="2">The sequence shown here is derived from an EMBL/GenBank/DDBJ whole genome shotgun (WGS) entry which is preliminary data.</text>
</comment>
<gene>
    <name evidence="2" type="ORF">A3J59_04545</name>
</gene>
<evidence type="ECO:0000313" key="3">
    <source>
        <dbReference type="Proteomes" id="UP000177310"/>
    </source>
</evidence>
<dbReference type="AlphaFoldDB" id="A0A1G1YJ20"/>
<dbReference type="Proteomes" id="UP000177310">
    <property type="component" value="Unassembled WGS sequence"/>
</dbReference>
<dbReference type="InterPro" id="IPR000241">
    <property type="entry name" value="RlmKL-like_Mtase"/>
</dbReference>
<proteinExistence type="predicted"/>
<protein>
    <recommendedName>
        <fullName evidence="1">Ribosomal RNA large subunit methyltransferase K/L-like methyltransferase domain-containing protein</fullName>
    </recommendedName>
</protein>
<dbReference type="EMBL" id="MHIL01000018">
    <property type="protein sequence ID" value="OGY51467.1"/>
    <property type="molecule type" value="Genomic_DNA"/>
</dbReference>
<dbReference type="InterPro" id="IPR029063">
    <property type="entry name" value="SAM-dependent_MTases_sf"/>
</dbReference>
<dbReference type="Gene3D" id="3.40.50.150">
    <property type="entry name" value="Vaccinia Virus protein VP39"/>
    <property type="match status" value="1"/>
</dbReference>
<dbReference type="STRING" id="1797542.A3J59_04545"/>
<feature type="domain" description="Ribosomal RNA large subunit methyltransferase K/L-like methyltransferase" evidence="1">
    <location>
        <begin position="169"/>
        <end position="323"/>
    </location>
</feature>
<dbReference type="CDD" id="cd02440">
    <property type="entry name" value="AdoMet_MTases"/>
    <property type="match status" value="1"/>
</dbReference>
<accession>A0A1G1YJ20</accession>
<name>A0A1G1YJ20_9BACT</name>
<dbReference type="PANTHER" id="PTHR14911">
    <property type="entry name" value="THUMP DOMAIN-CONTAINING"/>
    <property type="match status" value="1"/>
</dbReference>
<dbReference type="GO" id="GO:0030488">
    <property type="term" value="P:tRNA methylation"/>
    <property type="evidence" value="ECO:0007669"/>
    <property type="project" value="TreeGrafter"/>
</dbReference>
<reference evidence="2 3" key="1">
    <citation type="journal article" date="2016" name="Nat. Commun.">
        <title>Thousands of microbial genomes shed light on interconnected biogeochemical processes in an aquifer system.</title>
        <authorList>
            <person name="Anantharaman K."/>
            <person name="Brown C.T."/>
            <person name="Hug L.A."/>
            <person name="Sharon I."/>
            <person name="Castelle C.J."/>
            <person name="Probst A.J."/>
            <person name="Thomas B.C."/>
            <person name="Singh A."/>
            <person name="Wilkins M.J."/>
            <person name="Karaoz U."/>
            <person name="Brodie E.L."/>
            <person name="Williams K.H."/>
            <person name="Hubbard S.S."/>
            <person name="Banfield J.F."/>
        </authorList>
    </citation>
    <scope>NUCLEOTIDE SEQUENCE [LARGE SCALE GENOMIC DNA]</scope>
</reference>
<dbReference type="PANTHER" id="PTHR14911:SF13">
    <property type="entry name" value="TRNA (GUANINE(6)-N2)-METHYLTRANSFERASE THUMP3"/>
    <property type="match status" value="1"/>
</dbReference>
<dbReference type="Pfam" id="PF01170">
    <property type="entry name" value="UPF0020"/>
    <property type="match status" value="1"/>
</dbReference>
<evidence type="ECO:0000259" key="1">
    <source>
        <dbReference type="Pfam" id="PF01170"/>
    </source>
</evidence>
<dbReference type="SUPFAM" id="SSF53335">
    <property type="entry name" value="S-adenosyl-L-methionine-dependent methyltransferases"/>
    <property type="match status" value="1"/>
</dbReference>
<sequence>MKSQYAFILGRNPALSVAEIRAVLPGAKVVVQTSSFLILQTDDTLDGPAFLDRLGGTIKVGTVIGEKVDPQVIVDALKANAQPGKLRFGISFYECPATKLGMAVKQQLKEAGISSRLVTSRDKALSSVVVTKNKVTEFLVLENKWLAKTEAVQAFEDYSRRDYGRPVRDTKSGTLPPKLAQIMINLAQQPAAATILDPFCGSGTIIQEALLLGYANIIASDQSAKAVADTKQNLEWLGQKWQTANGKLFQCDVRGLGNKVKDVDAVITEPYLGPALRGHETRQQISRTVAELEQLYIAAFETFAKVVRPGGRVVIVFPFFKTFDLKLNIAAQIKKLGFAQLDRGDLIYSRPDQHVWRQVCIFSR</sequence>
<dbReference type="GO" id="GO:0016423">
    <property type="term" value="F:tRNA (guanine) methyltransferase activity"/>
    <property type="evidence" value="ECO:0007669"/>
    <property type="project" value="TreeGrafter"/>
</dbReference>
<organism evidence="2 3">
    <name type="scientific">Candidatus Buchananbacteria bacterium RIFCSPHIGHO2_02_FULL_56_16</name>
    <dbReference type="NCBI Taxonomy" id="1797542"/>
    <lineage>
        <taxon>Bacteria</taxon>
        <taxon>Candidatus Buchananiibacteriota</taxon>
    </lineage>
</organism>